<comment type="caution">
    <text evidence="1">The sequence shown here is derived from an EMBL/GenBank/DDBJ whole genome shotgun (WGS) entry which is preliminary data.</text>
</comment>
<feature type="non-terminal residue" evidence="1">
    <location>
        <position position="1"/>
    </location>
</feature>
<dbReference type="EMBL" id="LAZR01031669">
    <property type="protein sequence ID" value="KKL53059.1"/>
    <property type="molecule type" value="Genomic_DNA"/>
</dbReference>
<evidence type="ECO:0000313" key="1">
    <source>
        <dbReference type="EMBL" id="KKL53059.1"/>
    </source>
</evidence>
<gene>
    <name evidence="1" type="ORF">LCGC14_2279250</name>
</gene>
<sequence>DAEVLARKDLEDYVAKMNRMGASRRAV</sequence>
<dbReference type="AlphaFoldDB" id="A0A0F9CUY0"/>
<name>A0A0F9CUY0_9ZZZZ</name>
<protein>
    <submittedName>
        <fullName evidence="1">Uncharacterized protein</fullName>
    </submittedName>
</protein>
<organism evidence="1">
    <name type="scientific">marine sediment metagenome</name>
    <dbReference type="NCBI Taxonomy" id="412755"/>
    <lineage>
        <taxon>unclassified sequences</taxon>
        <taxon>metagenomes</taxon>
        <taxon>ecological metagenomes</taxon>
    </lineage>
</organism>
<proteinExistence type="predicted"/>
<reference evidence="1" key="1">
    <citation type="journal article" date="2015" name="Nature">
        <title>Complex archaea that bridge the gap between prokaryotes and eukaryotes.</title>
        <authorList>
            <person name="Spang A."/>
            <person name="Saw J.H."/>
            <person name="Jorgensen S.L."/>
            <person name="Zaremba-Niedzwiedzka K."/>
            <person name="Martijn J."/>
            <person name="Lind A.E."/>
            <person name="van Eijk R."/>
            <person name="Schleper C."/>
            <person name="Guy L."/>
            <person name="Ettema T.J."/>
        </authorList>
    </citation>
    <scope>NUCLEOTIDE SEQUENCE</scope>
</reference>
<accession>A0A0F9CUY0</accession>